<organism evidence="1">
    <name type="scientific">Micromonas pusilla</name>
    <name type="common">Picoplanktonic green alga</name>
    <name type="synonym">Chromulina pusilla</name>
    <dbReference type="NCBI Taxonomy" id="38833"/>
    <lineage>
        <taxon>Eukaryota</taxon>
        <taxon>Viridiplantae</taxon>
        <taxon>Chlorophyta</taxon>
        <taxon>Mamiellophyceae</taxon>
        <taxon>Mamiellales</taxon>
        <taxon>Mamiellaceae</taxon>
        <taxon>Micromonas</taxon>
    </lineage>
</organism>
<reference evidence="1" key="1">
    <citation type="submission" date="2021-01" db="EMBL/GenBank/DDBJ databases">
        <authorList>
            <person name="Corre E."/>
            <person name="Pelletier E."/>
            <person name="Niang G."/>
            <person name="Scheremetjew M."/>
            <person name="Finn R."/>
            <person name="Kale V."/>
            <person name="Holt S."/>
            <person name="Cochrane G."/>
            <person name="Meng A."/>
            <person name="Brown T."/>
            <person name="Cohen L."/>
        </authorList>
    </citation>
    <scope>NUCLEOTIDE SEQUENCE</scope>
    <source>
        <strain evidence="1">CCAC1681</strain>
    </source>
</reference>
<dbReference type="EMBL" id="HBEN01005831">
    <property type="protein sequence ID" value="CAD8437575.1"/>
    <property type="molecule type" value="Transcribed_RNA"/>
</dbReference>
<proteinExistence type="predicted"/>
<gene>
    <name evidence="1" type="ORF">MSP1401_LOCUS4753</name>
</gene>
<dbReference type="PANTHER" id="PTHR33835:SF2">
    <property type="entry name" value="LYSINE-TRNA LIGASE"/>
    <property type="match status" value="1"/>
</dbReference>
<accession>A0A7S0GSG9</accession>
<sequence>MATIALGASVAARVTPAGLKPGRRGALTRRGDVSARKSIRCHAADDEARPAAQKRAPEASRRGFLGTAAAFAAGALPWSRDLAALAAGDPFPYPDVISMQEAFWAKATKAAHPERWYPYWWALPLAPYGSKATAMATVVPGEVWTFDQLQGLLDVLVNVRMTVIKLEGGGLWVHNPVAPTGELMSMLAPLVDEHGPVKHIVVGSAAIEHKIYSGPFSKKFPSADVWLPPKNWSFPVDVPLEQYVPYYPLGSPKTLPEDTASGVGAVPWQGEIEHSVLQVGGSSLRGFKDPWFVDTAFFHKKSKTMLVTDVVLHVSPDPPPVSAIDPEPLLVRGMERPDAMLPNTREARSMGWGKTVLFGLLFQPAAVDVKIDLANVNKSFLDGFTWDPSWRDGFANLCAKPLFVPPILQVLAFPRRRDEVKAWAETVAQWDFERIIPSHLDGPIDAGPKEFAAAMDVALRADGFETFGADVNTLAAIEKLSRDIKSLEETRPLTDPSPIKYYVRPEPVVEAAAETAEAA</sequence>
<dbReference type="InterPro" id="IPR025638">
    <property type="entry name" value="DUF4336"/>
</dbReference>
<dbReference type="PANTHER" id="PTHR33835">
    <property type="entry name" value="YALI0C07656P"/>
    <property type="match status" value="1"/>
</dbReference>
<evidence type="ECO:0000313" key="1">
    <source>
        <dbReference type="EMBL" id="CAD8437575.1"/>
    </source>
</evidence>
<dbReference type="Pfam" id="PF14234">
    <property type="entry name" value="DUF4336"/>
    <property type="match status" value="1"/>
</dbReference>
<name>A0A7S0GSG9_MICPS</name>
<protein>
    <submittedName>
        <fullName evidence="1">Uncharacterized protein</fullName>
    </submittedName>
</protein>
<dbReference type="AlphaFoldDB" id="A0A7S0GSG9"/>